<comment type="catalytic activity">
    <reaction evidence="9">
        <text>S-(hydroxymethyl)glutathione + NADP(+) = S-formylglutathione + NADPH + H(+)</text>
        <dbReference type="Rhea" id="RHEA:19981"/>
        <dbReference type="ChEBI" id="CHEBI:15378"/>
        <dbReference type="ChEBI" id="CHEBI:57688"/>
        <dbReference type="ChEBI" id="CHEBI:57783"/>
        <dbReference type="ChEBI" id="CHEBI:58349"/>
        <dbReference type="ChEBI" id="CHEBI:58758"/>
        <dbReference type="EC" id="1.1.1.284"/>
    </reaction>
</comment>
<dbReference type="GO" id="GO:0046294">
    <property type="term" value="P:formaldehyde catabolic process"/>
    <property type="evidence" value="ECO:0007669"/>
    <property type="project" value="InterPro"/>
</dbReference>
<keyword evidence="5 14" id="KW-0862">Zinc</keyword>
<dbReference type="InterPro" id="IPR013149">
    <property type="entry name" value="ADH-like_C"/>
</dbReference>
<dbReference type="OrthoDB" id="9770544at2"/>
<name>L8JAK0_9GAMM</name>
<comment type="catalytic activity">
    <reaction evidence="10 14">
        <text>S-(hydroxymethyl)glutathione + NAD(+) = S-formylglutathione + NADH + H(+)</text>
        <dbReference type="Rhea" id="RHEA:19985"/>
        <dbReference type="ChEBI" id="CHEBI:15378"/>
        <dbReference type="ChEBI" id="CHEBI:57540"/>
        <dbReference type="ChEBI" id="CHEBI:57688"/>
        <dbReference type="ChEBI" id="CHEBI:57945"/>
        <dbReference type="ChEBI" id="CHEBI:58758"/>
        <dbReference type="EC" id="1.1.1.284"/>
    </reaction>
</comment>
<dbReference type="SMART" id="SM00829">
    <property type="entry name" value="PKS_ER"/>
    <property type="match status" value="1"/>
</dbReference>
<dbReference type="GO" id="GO:0008270">
    <property type="term" value="F:zinc ion binding"/>
    <property type="evidence" value="ECO:0007669"/>
    <property type="project" value="InterPro"/>
</dbReference>
<dbReference type="Pfam" id="PF00107">
    <property type="entry name" value="ADH_zinc_N"/>
    <property type="match status" value="1"/>
</dbReference>
<dbReference type="InterPro" id="IPR036291">
    <property type="entry name" value="NAD(P)-bd_dom_sf"/>
</dbReference>
<reference evidence="16 17" key="1">
    <citation type="submission" date="2012-12" db="EMBL/GenBank/DDBJ databases">
        <title>Genome Assembly of Photobacterium sp. AK15.</title>
        <authorList>
            <person name="Khatri I."/>
            <person name="Vaidya B."/>
            <person name="Srinivas T.N.R."/>
            <person name="Subramanian S."/>
            <person name="Pinnaka A."/>
        </authorList>
    </citation>
    <scope>NUCLEOTIDE SEQUENCE [LARGE SCALE GENOMIC DNA]</scope>
    <source>
        <strain evidence="16 17">AK15</strain>
    </source>
</reference>
<dbReference type="Proteomes" id="UP000011134">
    <property type="component" value="Unassembled WGS sequence"/>
</dbReference>
<comment type="catalytic activity">
    <reaction evidence="11">
        <text>S-nitrosoglutathione + NADH + H(+) = S-(hydroxysulfenamide)glutathione + NAD(+)</text>
        <dbReference type="Rhea" id="RHEA:78371"/>
        <dbReference type="ChEBI" id="CHEBI:15378"/>
        <dbReference type="ChEBI" id="CHEBI:57540"/>
        <dbReference type="ChEBI" id="CHEBI:57945"/>
        <dbReference type="ChEBI" id="CHEBI:145544"/>
        <dbReference type="ChEBI" id="CHEBI:229723"/>
    </reaction>
    <physiologicalReaction direction="left-to-right" evidence="11">
        <dbReference type="Rhea" id="RHEA:78372"/>
    </physiologicalReaction>
</comment>
<dbReference type="RefSeq" id="WP_007466658.1">
    <property type="nucleotide sequence ID" value="NZ_AMZO01000020.1"/>
</dbReference>
<dbReference type="Gene3D" id="3.90.180.10">
    <property type="entry name" value="Medium-chain alcohol dehydrogenases, catalytic domain"/>
    <property type="match status" value="1"/>
</dbReference>
<dbReference type="Gene3D" id="3.40.50.720">
    <property type="entry name" value="NAD(P)-binding Rossmann-like Domain"/>
    <property type="match status" value="1"/>
</dbReference>
<keyword evidence="17" id="KW-1185">Reference proteome</keyword>
<sequence>MSEQFIKSKAAIAWGPNQPLSVEEVDVMLPKAGEVLVRIVATGVCHTDAFTLSGDDPEGIFPAILGHEGGGIVEMVGEGVTSVEVGDHVIPLYTPECGECKFCKSGKTNLCQKIRETQGKGLMPDGTTRFYKDGQPIYHYMGCSTFSEYTVLPEISLAKVNKDAPLEEVCLLGCGVTTGMGAVLKTAKVQKGDTVAIFGLGGIGLSAIIGATMAGASRIIGVDINESKFQLAKELGATECINPNDYDKPIQEVIVEMTDGGVDFSFECIGNVNVMRSALECCHKGWGESVIIGVAGAGQEISTRPFQLVTGRVWRGSAFGGVKGRSELPEIVERYMAGEFKLDDFITHTMGLEEINNAFDLMHEGKSIRSVIHYDK</sequence>
<dbReference type="PANTHER" id="PTHR43880">
    <property type="entry name" value="ALCOHOL DEHYDROGENASE"/>
    <property type="match status" value="1"/>
</dbReference>
<dbReference type="CDD" id="cd08300">
    <property type="entry name" value="alcohol_DH_class_III"/>
    <property type="match status" value="1"/>
</dbReference>
<evidence type="ECO:0000256" key="10">
    <source>
        <dbReference type="ARBA" id="ARBA00048110"/>
    </source>
</evidence>
<dbReference type="InterPro" id="IPR011032">
    <property type="entry name" value="GroES-like_sf"/>
</dbReference>
<feature type="domain" description="Enoyl reductase (ER)" evidence="15">
    <location>
        <begin position="15"/>
        <end position="372"/>
    </location>
</feature>
<evidence type="ECO:0000256" key="12">
    <source>
        <dbReference type="ARBA" id="ARBA00049164"/>
    </source>
</evidence>
<evidence type="ECO:0000313" key="17">
    <source>
        <dbReference type="Proteomes" id="UP000011134"/>
    </source>
</evidence>
<keyword evidence="7 14" id="KW-0520">NAD</keyword>
<evidence type="ECO:0000256" key="3">
    <source>
        <dbReference type="ARBA" id="ARBA00021865"/>
    </source>
</evidence>
<evidence type="ECO:0000259" key="15">
    <source>
        <dbReference type="SMART" id="SM00829"/>
    </source>
</evidence>
<comment type="cofactor">
    <cofactor evidence="1 14">
        <name>Zn(2+)</name>
        <dbReference type="ChEBI" id="CHEBI:29105"/>
    </cofactor>
</comment>
<dbReference type="InterPro" id="IPR013154">
    <property type="entry name" value="ADH-like_N"/>
</dbReference>
<comment type="caution">
    <text evidence="16">The sequence shown here is derived from an EMBL/GenBank/DDBJ whole genome shotgun (WGS) entry which is preliminary data.</text>
</comment>
<evidence type="ECO:0000256" key="8">
    <source>
        <dbReference type="ARBA" id="ARBA00045226"/>
    </source>
</evidence>
<evidence type="ECO:0000256" key="6">
    <source>
        <dbReference type="ARBA" id="ARBA00023002"/>
    </source>
</evidence>
<evidence type="ECO:0000256" key="13">
    <source>
        <dbReference type="ARBA" id="ARBA00049243"/>
    </source>
</evidence>
<proteinExistence type="inferred from homology"/>
<comment type="catalytic activity">
    <reaction evidence="12">
        <text>a secondary alcohol + NAD(+) = a ketone + NADH + H(+)</text>
        <dbReference type="Rhea" id="RHEA:10740"/>
        <dbReference type="ChEBI" id="CHEBI:15378"/>
        <dbReference type="ChEBI" id="CHEBI:17087"/>
        <dbReference type="ChEBI" id="CHEBI:35681"/>
        <dbReference type="ChEBI" id="CHEBI:57540"/>
        <dbReference type="ChEBI" id="CHEBI:57945"/>
        <dbReference type="EC" id="1.1.1.1"/>
    </reaction>
</comment>
<gene>
    <name evidence="16" type="ORF">C942_01805</name>
</gene>
<evidence type="ECO:0000256" key="9">
    <source>
        <dbReference type="ARBA" id="ARBA00047793"/>
    </source>
</evidence>
<evidence type="ECO:0000256" key="4">
    <source>
        <dbReference type="ARBA" id="ARBA00022723"/>
    </source>
</evidence>
<evidence type="ECO:0000256" key="14">
    <source>
        <dbReference type="RuleBase" id="RU362016"/>
    </source>
</evidence>
<dbReference type="EC" id="1.1.1.284" evidence="14"/>
<dbReference type="GO" id="GO:0080007">
    <property type="term" value="F:S-nitrosoglutathione reductase (NADH) activity"/>
    <property type="evidence" value="ECO:0007669"/>
    <property type="project" value="RHEA"/>
</dbReference>
<dbReference type="AlphaFoldDB" id="L8JAK0"/>
<dbReference type="PATRIC" id="fig|1056511.3.peg.2881"/>
<dbReference type="GO" id="GO:0106322">
    <property type="term" value="F:S-(hydroxymethyl)glutathione dehydrogenase (NAD+) activity"/>
    <property type="evidence" value="ECO:0007669"/>
    <property type="project" value="RHEA"/>
</dbReference>
<dbReference type="Pfam" id="PF08240">
    <property type="entry name" value="ADH_N"/>
    <property type="match status" value="1"/>
</dbReference>
<dbReference type="GO" id="GO:0005829">
    <property type="term" value="C:cytosol"/>
    <property type="evidence" value="ECO:0007669"/>
    <property type="project" value="TreeGrafter"/>
</dbReference>
<dbReference type="FunFam" id="3.90.180.10:FF:000001">
    <property type="entry name" value="S-(hydroxymethyl)glutathione dehydrogenase"/>
    <property type="match status" value="1"/>
</dbReference>
<dbReference type="SUPFAM" id="SSF51735">
    <property type="entry name" value="NAD(P)-binding Rossmann-fold domains"/>
    <property type="match status" value="1"/>
</dbReference>
<protein>
    <recommendedName>
        <fullName evidence="3 14">S-(hydroxymethyl)glutathione dehydrogenase</fullName>
        <ecNumber evidence="14">1.1.1.284</ecNumber>
    </recommendedName>
</protein>
<keyword evidence="4 14" id="KW-0479">Metal-binding</keyword>
<evidence type="ECO:0000256" key="11">
    <source>
        <dbReference type="ARBA" id="ARBA00048942"/>
    </source>
</evidence>
<accession>L8JAK0</accession>
<dbReference type="NCBIfam" id="TIGR02818">
    <property type="entry name" value="adh_III_F_hyde"/>
    <property type="match status" value="1"/>
</dbReference>
<comment type="catalytic activity">
    <reaction evidence="13">
        <text>a primary alcohol + NAD(+) = an aldehyde + NADH + H(+)</text>
        <dbReference type="Rhea" id="RHEA:10736"/>
        <dbReference type="ChEBI" id="CHEBI:15378"/>
        <dbReference type="ChEBI" id="CHEBI:15734"/>
        <dbReference type="ChEBI" id="CHEBI:17478"/>
        <dbReference type="ChEBI" id="CHEBI:57540"/>
        <dbReference type="ChEBI" id="CHEBI:57945"/>
        <dbReference type="EC" id="1.1.1.1"/>
    </reaction>
</comment>
<dbReference type="PANTHER" id="PTHR43880:SF12">
    <property type="entry name" value="ALCOHOL DEHYDROGENASE CLASS-3"/>
    <property type="match status" value="1"/>
</dbReference>
<dbReference type="FunFam" id="3.40.50.720:FF:000003">
    <property type="entry name" value="S-(hydroxymethyl)glutathione dehydrogenase"/>
    <property type="match status" value="1"/>
</dbReference>
<comment type="similarity">
    <text evidence="2 14">Belongs to the zinc-containing alcohol dehydrogenase family. Class-III subfamily.</text>
</comment>
<dbReference type="SUPFAM" id="SSF50129">
    <property type="entry name" value="GroES-like"/>
    <property type="match status" value="2"/>
</dbReference>
<dbReference type="EMBL" id="AMZO01000020">
    <property type="protein sequence ID" value="ELR65233.1"/>
    <property type="molecule type" value="Genomic_DNA"/>
</dbReference>
<evidence type="ECO:0000256" key="7">
    <source>
        <dbReference type="ARBA" id="ARBA00023027"/>
    </source>
</evidence>
<dbReference type="InterPro" id="IPR020843">
    <property type="entry name" value="ER"/>
</dbReference>
<dbReference type="GO" id="GO:0106321">
    <property type="term" value="F:S-(hydroxymethyl)glutathione dehydrogenase (NADP+) activity"/>
    <property type="evidence" value="ECO:0007669"/>
    <property type="project" value="RHEA"/>
</dbReference>
<evidence type="ECO:0000313" key="16">
    <source>
        <dbReference type="EMBL" id="ELR65233.1"/>
    </source>
</evidence>
<keyword evidence="6 14" id="KW-0560">Oxidoreductase</keyword>
<dbReference type="GO" id="GO:0004022">
    <property type="term" value="F:alcohol dehydrogenase (NAD+) activity"/>
    <property type="evidence" value="ECO:0007669"/>
    <property type="project" value="UniProtKB-EC"/>
</dbReference>
<organism evidence="16 17">
    <name type="scientific">Photobacterium marinum</name>
    <dbReference type="NCBI Taxonomy" id="1056511"/>
    <lineage>
        <taxon>Bacteria</taxon>
        <taxon>Pseudomonadati</taxon>
        <taxon>Pseudomonadota</taxon>
        <taxon>Gammaproteobacteria</taxon>
        <taxon>Vibrionales</taxon>
        <taxon>Vibrionaceae</taxon>
        <taxon>Photobacterium</taxon>
    </lineage>
</organism>
<evidence type="ECO:0000256" key="5">
    <source>
        <dbReference type="ARBA" id="ARBA00022833"/>
    </source>
</evidence>
<evidence type="ECO:0000256" key="2">
    <source>
        <dbReference type="ARBA" id="ARBA00010902"/>
    </source>
</evidence>
<comment type="function">
    <text evidence="8">Has high formaldehyde dehydrogenase activity in the presence of glutathione and catalyzes the oxidation of normal alcohols in a reaction that is not GSH-dependent. In addition, hemithiolacetals other than those formed from GSH, including omega-thiol fatty acids, also are substrates. Also acts as a S-nitroso-glutathione reductase by catalyzing the NADH-dependent reduction of S-nitrosoglutathione.</text>
</comment>
<evidence type="ECO:0000256" key="1">
    <source>
        <dbReference type="ARBA" id="ARBA00001947"/>
    </source>
</evidence>
<dbReference type="InterPro" id="IPR014183">
    <property type="entry name" value="ADH_3"/>
</dbReference>
<dbReference type="InterPro" id="IPR002328">
    <property type="entry name" value="ADH_Zn_CS"/>
</dbReference>
<dbReference type="PROSITE" id="PS00059">
    <property type="entry name" value="ADH_ZINC"/>
    <property type="match status" value="1"/>
</dbReference>